<reference evidence="3" key="1">
    <citation type="submission" date="2025-08" db="UniProtKB">
        <authorList>
            <consortium name="RefSeq"/>
        </authorList>
    </citation>
    <scope>IDENTIFICATION</scope>
    <source>
        <tissue evidence="3">Entire body</tissue>
    </source>
</reference>
<feature type="region of interest" description="Disordered" evidence="1">
    <location>
        <begin position="645"/>
        <end position="664"/>
    </location>
</feature>
<gene>
    <name evidence="3" type="primary">LOC108742727</name>
</gene>
<dbReference type="Proteomes" id="UP000192223">
    <property type="component" value="Unplaced"/>
</dbReference>
<name>A0A1W4XBX8_AGRPL</name>
<proteinExistence type="predicted"/>
<sequence>MEPQKYLNTNTVAKDKRTLCYCSKPISRLENRNAFQKSEKRTTNFCELNKPLKSICYNPNESLETSDSCRNISSQKQNSNVNQANRKIPSISQASCKCGPLPDYVGQKSNFNQNPIKKPADLNHPPICTNRNSTSKNANIQSKSKKCQQKVDYCPTLAFHQSCTPKVTEQEEDISKETELYLARLKDEIQQNLAKTKNTSDKTFNELKTEIDNFRCPETKQESVQKYKSTEECRHDNSLELVELERQECVTLNKNENEMLQNDPYLAAIMEEIKYFKQSLIKKIDDEKNQCIEYKTSEKSSCSVWEIESFNWQQQNSPCNEIIKSVEEPYCFSYQENHILEEIRLCKEYDNELPECPQEVPVSQDEGDLPVKNTERDNETSTGTFNNGIYNKGEVSSGQATNKRLVINTAVSTEDDAKPEKVCTAHKECPKQSKAMVTSFSVVNYHPLSNEDGDGGSTTNFLPYNEGEEDEKKNVLALSCSSGDCNETTATSTSSTSISELDYITVALPNVFYNCNNETKECNYKVERTAREVGVLMKDSAIKGIYVNTTNKAIECCGGSSKENVIEKTVNSPAIKCNRKNNNLVIQHLPSLNIRSELVTQSLPTVEIKCTESTVQTCSPLRNICYEVIQHTSVITTQEKDFKEPSEKIKAETSSNIATTSNPKADTNLGVETVIETLTSDPTVGSILKSYEVLPVKNIDNDTMETNSTIRNKIDVDVYQTYISNTRRRKRSVSIKEMISQKEQNIDNVDLTEIKAELEDFLKEIEESHSVPSIYLEPKENDYVEENDMDKVPRKIISDHVIGNLKQLSEISTTQFHEQTETASSEVSEQPINLKLYPNIFPDNYILYCDKSTEISIKQENNDTMSEDATHQYLNDCTALVKNQTKELPLKCEKQTEEIVLKGTNSSEFKSNVTKIVEENFRINKSKITCKGSHQQILKLCVCGTEDGSKACDKKYILVVDSKNLKDGDVLGACVDQSTYTHDVACYNFNTPTSCESKQVQTNLPINLDNNNDINYEESESTHQEISKNDIAQETVMLEKSIQEKHSSSVCTVKINDEKQTKCTKTIQTKVVLGDLELKKAEPTLTAEAESQAGVSLNSCTVDITVPSGLNACEASFQTCTEQLISFSNSECKSHLLQLHNKIDKNKSTAVTKCISQNVSNFECKSKSAQIPIIKNTFYCECSEEKELINIDLQDKSINQPFNECNAKTEDIIKRNIGIQTTKISKRAAMKCPKGTSEVECFSTLLETDSTDISTNGEECLSCENISLEKGKKPLLISQNIQVNITKTANKMDRNESSKLTKEIPKETNKQIYKESTSNSYFEEKRSVKIQTSLKTNSINCKKKLFDKRRSNNKVYNYDFCTCKSKQRCNRQIGIQKGPGCNWARNRRTRELSFDEDNADTCSESISGLSSDCMSEGEVRQNVSIGELYPCEFNCTSFYKKNPEKLLKQQTGDKNVCLLRERTIYDNWKSYYFSHQSRPSK</sequence>
<dbReference type="KEGG" id="apln:108742727"/>
<accession>A0A1W4XBX8</accession>
<evidence type="ECO:0000313" key="3">
    <source>
        <dbReference type="RefSeq" id="XP_018333529.1"/>
    </source>
</evidence>
<feature type="region of interest" description="Disordered" evidence="1">
    <location>
        <begin position="357"/>
        <end position="391"/>
    </location>
</feature>
<protein>
    <submittedName>
        <fullName evidence="3">Uncharacterized protein LOC108742727 isoform X1</fullName>
    </submittedName>
</protein>
<feature type="region of interest" description="Disordered" evidence="1">
    <location>
        <begin position="109"/>
        <end position="141"/>
    </location>
</feature>
<dbReference type="GeneID" id="108742727"/>
<evidence type="ECO:0000256" key="1">
    <source>
        <dbReference type="SAM" id="MobiDB-lite"/>
    </source>
</evidence>
<evidence type="ECO:0000313" key="2">
    <source>
        <dbReference type="Proteomes" id="UP000192223"/>
    </source>
</evidence>
<dbReference type="RefSeq" id="XP_018333529.1">
    <property type="nucleotide sequence ID" value="XM_018478027.1"/>
</dbReference>
<feature type="compositionally biased region" description="Polar residues" evidence="1">
    <location>
        <begin position="380"/>
        <end position="391"/>
    </location>
</feature>
<keyword evidence="2" id="KW-1185">Reference proteome</keyword>
<dbReference type="InParanoid" id="A0A1W4XBX8"/>
<feature type="compositionally biased region" description="Polar residues" evidence="1">
    <location>
        <begin position="129"/>
        <end position="141"/>
    </location>
</feature>
<feature type="compositionally biased region" description="Polar residues" evidence="1">
    <location>
        <begin position="652"/>
        <end position="664"/>
    </location>
</feature>
<organism evidence="2 3">
    <name type="scientific">Agrilus planipennis</name>
    <name type="common">Emerald ash borer</name>
    <name type="synonym">Agrilus marcopoli</name>
    <dbReference type="NCBI Taxonomy" id="224129"/>
    <lineage>
        <taxon>Eukaryota</taxon>
        <taxon>Metazoa</taxon>
        <taxon>Ecdysozoa</taxon>
        <taxon>Arthropoda</taxon>
        <taxon>Hexapoda</taxon>
        <taxon>Insecta</taxon>
        <taxon>Pterygota</taxon>
        <taxon>Neoptera</taxon>
        <taxon>Endopterygota</taxon>
        <taxon>Coleoptera</taxon>
        <taxon>Polyphaga</taxon>
        <taxon>Elateriformia</taxon>
        <taxon>Buprestoidea</taxon>
        <taxon>Buprestidae</taxon>
        <taxon>Agrilinae</taxon>
        <taxon>Agrilus</taxon>
    </lineage>
</organism>